<name>A0A430HQR9_9BURK</name>
<evidence type="ECO:0000256" key="2">
    <source>
        <dbReference type="SAM" id="SignalP"/>
    </source>
</evidence>
<dbReference type="OrthoDB" id="5933966at2"/>
<keyword evidence="4" id="KW-1185">Reference proteome</keyword>
<proteinExistence type="predicted"/>
<protein>
    <submittedName>
        <fullName evidence="3">Uncharacterized protein</fullName>
    </submittedName>
</protein>
<sequence length="292" mass="31482">MKTKFFLRSLAAVLIVSNAVFCTAHAATAEAEAEPKETPAPADVQTKKTEPAKNSPPVKTYSVVQSDQNLAGTRLSYPVRVYAKINETNKTVCIPAGFPLRGLGLVTDQGAPVKLRALNQERFDKDAALYKLCDDDELKDGETMTPLKDAIGAPLIIEQRTNAMYTATSNGLTYGALFVPFKYQLGGSKDFKGAVSVGPYAGYKLESANWAAGLEMVGFAGLGMVKGERIKDGKPITEEIAAFSYGGALIGRIKRDIQIGLVLGQDRASKSSQYKDQGKWWLALSIGFPFSN</sequence>
<dbReference type="EMBL" id="RXLQ01000003">
    <property type="protein sequence ID" value="RSZ59865.1"/>
    <property type="molecule type" value="Genomic_DNA"/>
</dbReference>
<dbReference type="AlphaFoldDB" id="A0A430HQR9"/>
<gene>
    <name evidence="3" type="ORF">EJB06_06680</name>
</gene>
<evidence type="ECO:0000313" key="4">
    <source>
        <dbReference type="Proteomes" id="UP000278085"/>
    </source>
</evidence>
<feature type="chain" id="PRO_5019103587" evidence="2">
    <location>
        <begin position="27"/>
        <end position="292"/>
    </location>
</feature>
<keyword evidence="2" id="KW-0732">Signal</keyword>
<organism evidence="3 4">
    <name type="scientific">Massilia atriviolacea</name>
    <dbReference type="NCBI Taxonomy" id="2495579"/>
    <lineage>
        <taxon>Bacteria</taxon>
        <taxon>Pseudomonadati</taxon>
        <taxon>Pseudomonadota</taxon>
        <taxon>Betaproteobacteria</taxon>
        <taxon>Burkholderiales</taxon>
        <taxon>Oxalobacteraceae</taxon>
        <taxon>Telluria group</taxon>
        <taxon>Massilia</taxon>
    </lineage>
</organism>
<evidence type="ECO:0000313" key="3">
    <source>
        <dbReference type="EMBL" id="RSZ59865.1"/>
    </source>
</evidence>
<dbReference type="Proteomes" id="UP000278085">
    <property type="component" value="Unassembled WGS sequence"/>
</dbReference>
<accession>A0A430HQR9</accession>
<evidence type="ECO:0000256" key="1">
    <source>
        <dbReference type="SAM" id="MobiDB-lite"/>
    </source>
</evidence>
<dbReference type="RefSeq" id="WP_126073227.1">
    <property type="nucleotide sequence ID" value="NZ_CP051166.1"/>
</dbReference>
<feature type="signal peptide" evidence="2">
    <location>
        <begin position="1"/>
        <end position="26"/>
    </location>
</feature>
<comment type="caution">
    <text evidence="3">The sequence shown here is derived from an EMBL/GenBank/DDBJ whole genome shotgun (WGS) entry which is preliminary data.</text>
</comment>
<feature type="region of interest" description="Disordered" evidence="1">
    <location>
        <begin position="30"/>
        <end position="59"/>
    </location>
</feature>
<reference evidence="3 4" key="1">
    <citation type="submission" date="2018-12" db="EMBL/GenBank/DDBJ databases">
        <authorList>
            <person name="Yang E."/>
        </authorList>
    </citation>
    <scope>NUCLEOTIDE SEQUENCE [LARGE SCALE GENOMIC DNA]</scope>
    <source>
        <strain evidence="3 4">SOD</strain>
    </source>
</reference>